<feature type="compositionally biased region" description="Polar residues" evidence="1">
    <location>
        <begin position="280"/>
        <end position="329"/>
    </location>
</feature>
<organism evidence="2 3">
    <name type="scientific">Paragonimus heterotremus</name>
    <dbReference type="NCBI Taxonomy" id="100268"/>
    <lineage>
        <taxon>Eukaryota</taxon>
        <taxon>Metazoa</taxon>
        <taxon>Spiralia</taxon>
        <taxon>Lophotrochozoa</taxon>
        <taxon>Platyhelminthes</taxon>
        <taxon>Trematoda</taxon>
        <taxon>Digenea</taxon>
        <taxon>Plagiorchiida</taxon>
        <taxon>Troglotremata</taxon>
        <taxon>Troglotrematidae</taxon>
        <taxon>Paragonimus</taxon>
    </lineage>
</organism>
<keyword evidence="3" id="KW-1185">Reference proteome</keyword>
<feature type="compositionally biased region" description="Low complexity" evidence="1">
    <location>
        <begin position="252"/>
        <end position="263"/>
    </location>
</feature>
<comment type="caution">
    <text evidence="2">The sequence shown here is derived from an EMBL/GenBank/DDBJ whole genome shotgun (WGS) entry which is preliminary data.</text>
</comment>
<feature type="region of interest" description="Disordered" evidence="1">
    <location>
        <begin position="241"/>
        <end position="330"/>
    </location>
</feature>
<sequence>MLASIASDHQLFRIQGSAQFEFPQTTGTERSSSIKLFQRVSTNPTLEIALCEEPDSNFIERVHIGEFSSSHLELIDCEPTSQPATIPTLPRTDYELRTPWAMNQWEQISNNQSMTLPRCIPSDQSVQNNHSPNMVYEGTNLSLRSRSSSPSTRQSDDLTSLDDQFIRSLYTRQSELNAQLTRLNSELLDLVHEEWILTGTLPEGYDDLRTLLGQNTQPLKGTSYPLPRQLIRRASTFSRGYMDPIRQRRNTSLHSRSMLSSLHTRGKIESKARSKPKTLNLHQPSHSTAGLTQTHRRSTGSSPQEDLATTPTTAGQNPSQENTVPSSRESGIVVKCQQYSSIRVHPDPTGSLSPQPNVPMTAMSPTDSTSIWAPDANRGEARLEREESEIDISRAAAELKLHKLEVDFAVISQLHTVHKQRAAETKRDAYKIAYKTNYRKLKEIIAEMEHLKKQLGKDSLDMPCCDARFTATKTIPSVRLRKTWRPLRNKARNWAMSTLPRHSSRVCSPNLLSDSSWNAVSSPVTLDRYLKFENVQTNEPPPSIASQSTSLSTSRASSVAFEDVSRNTSVSHTTKRSARSRRLSIQPLFHFFHHLRDPFKATDKSEAVNNAVPSPDCSHKSHTLSHPSTVGSFFRRKSVMSMKVLQEAGGALQKSPGNHDKSWETEDIHGMITVRLQPSQHCSDRNKYAEAFWKRNVDVYSEPGLNQFGNKAFRVQSIRCLSSRCNKVGGGQPRRSNSDTSGMEQMFLDDSSLQLNIGSSSRRTVLRPYLPRARSLPSLGKPMCSPNQLPECKIIPGGRRLHTKTLEFPDRKSTRFFRMNSAQPVPRKSLDSFSGTPLSNLRLYKHIPTDGSASFGTTTSPMHSVPPKQVTSTSHTSSSNWSTSGCSCLSSQTNGSTYLTDSKCDSSLRTTSSASLLPARPSLKCAQSAGEAPVSPLCTSIDQSAVQGDCSVSVKYTQRVQLREAQDRGRRSVCTHNDNELNCGETPGESTRIKCICSCLSDKGALPNLVQCHSNAVDDWPTSLTVPSEGDMLDDEDEGVLSISDNETEDGSSLDKVHPAKLVNRCRVSSLNSCEITLTGSPLHTTSSSSPIGSLNGDFCTQATRKNEYRTTRASRMLDYCPPESSKNGKRSSLISFSLLRRAVSRVASSKRTTVCHFTKSSQPLSSPKVLPSLLTRKQMKLKCFADRQHPLNNVTRVNDLHVTQPSSLSLQPYSNSSSDVPSPSKLSWTQKLRYSARSTQWPNH</sequence>
<feature type="compositionally biased region" description="Polar residues" evidence="1">
    <location>
        <begin position="122"/>
        <end position="132"/>
    </location>
</feature>
<evidence type="ECO:0000313" key="3">
    <source>
        <dbReference type="Proteomes" id="UP000748531"/>
    </source>
</evidence>
<dbReference type="Proteomes" id="UP000748531">
    <property type="component" value="Unassembled WGS sequence"/>
</dbReference>
<feature type="region of interest" description="Disordered" evidence="1">
    <location>
        <begin position="116"/>
        <end position="136"/>
    </location>
</feature>
<evidence type="ECO:0000313" key="2">
    <source>
        <dbReference type="EMBL" id="KAF5405787.1"/>
    </source>
</evidence>
<protein>
    <submittedName>
        <fullName evidence="2">Uncharacterized protein</fullName>
    </submittedName>
</protein>
<dbReference type="EMBL" id="LUCH01000206">
    <property type="protein sequence ID" value="KAF5405787.1"/>
    <property type="molecule type" value="Genomic_DNA"/>
</dbReference>
<accession>A0A8J4X3G1</accession>
<name>A0A8J4X3G1_9TREM</name>
<dbReference type="AlphaFoldDB" id="A0A8J4X3G1"/>
<reference evidence="2" key="1">
    <citation type="submission" date="2019-05" db="EMBL/GenBank/DDBJ databases">
        <title>Annotation for the trematode Paragonimus heterotremus.</title>
        <authorList>
            <person name="Choi Y.-J."/>
        </authorList>
    </citation>
    <scope>NUCLEOTIDE SEQUENCE</scope>
    <source>
        <strain evidence="2">LC</strain>
    </source>
</reference>
<proteinExistence type="predicted"/>
<feature type="compositionally biased region" description="Low complexity" evidence="1">
    <location>
        <begin position="871"/>
        <end position="884"/>
    </location>
</feature>
<dbReference type="OrthoDB" id="6255491at2759"/>
<gene>
    <name evidence="2" type="ORF">PHET_00695</name>
</gene>
<feature type="region of interest" description="Disordered" evidence="1">
    <location>
        <begin position="852"/>
        <end position="884"/>
    </location>
</feature>
<feature type="compositionally biased region" description="Polar residues" evidence="1">
    <location>
        <begin position="852"/>
        <end position="862"/>
    </location>
</feature>
<evidence type="ECO:0000256" key="1">
    <source>
        <dbReference type="SAM" id="MobiDB-lite"/>
    </source>
</evidence>